<keyword evidence="2" id="KW-1185">Reference proteome</keyword>
<evidence type="ECO:0000313" key="1">
    <source>
        <dbReference type="EMBL" id="SEI99332.1"/>
    </source>
</evidence>
<dbReference type="RefSeq" id="WP_033163575.1">
    <property type="nucleotide sequence ID" value="NZ_CACVTN010000059.1"/>
</dbReference>
<dbReference type="Gene3D" id="3.40.30.10">
    <property type="entry name" value="Glutaredoxin"/>
    <property type="match status" value="1"/>
</dbReference>
<dbReference type="SUPFAM" id="SSF52833">
    <property type="entry name" value="Thioredoxin-like"/>
    <property type="match status" value="1"/>
</dbReference>
<sequence length="124" mass="14680">MKKFIVFLLFLTACQTRMIIHIDVYELEECGACIALENDLNQLEQEYPQIYIRYLDLDDSQNLKSFQKLHLPSIAPTIVVEKTFIKQGYKAADKNTLIKNIQHIINHQPIHYNKEYRRYTYAAN</sequence>
<dbReference type="STRING" id="322505.SAMN04487836_1319"/>
<dbReference type="EMBL" id="FNYK01000042">
    <property type="protein sequence ID" value="SEI99332.1"/>
    <property type="molecule type" value="Genomic_DNA"/>
</dbReference>
<dbReference type="OrthoDB" id="3035838at2"/>
<dbReference type="GeneID" id="54120960"/>
<evidence type="ECO:0008006" key="3">
    <source>
        <dbReference type="Google" id="ProtNLM"/>
    </source>
</evidence>
<dbReference type="Proteomes" id="UP000183028">
    <property type="component" value="Unassembled WGS sequence"/>
</dbReference>
<name>A0A1H6VG70_9FIRM</name>
<protein>
    <recommendedName>
        <fullName evidence="3">Thioredoxin</fullName>
    </recommendedName>
</protein>
<dbReference type="InterPro" id="IPR036249">
    <property type="entry name" value="Thioredoxin-like_sf"/>
</dbReference>
<accession>A0A1H6VG70</accession>
<dbReference type="AlphaFoldDB" id="A0A1H6VG70"/>
<proteinExistence type="predicted"/>
<reference evidence="2" key="1">
    <citation type="submission" date="2016-10" db="EMBL/GenBank/DDBJ databases">
        <authorList>
            <person name="Varghese N."/>
        </authorList>
    </citation>
    <scope>NUCLEOTIDE SEQUENCE [LARGE SCALE GENOMIC DNA]</scope>
    <source>
        <strain evidence="2">DSM 20406</strain>
    </source>
</reference>
<organism evidence="1 2">
    <name type="scientific">Sharpea azabuensis</name>
    <dbReference type="NCBI Taxonomy" id="322505"/>
    <lineage>
        <taxon>Bacteria</taxon>
        <taxon>Bacillati</taxon>
        <taxon>Bacillota</taxon>
        <taxon>Erysipelotrichia</taxon>
        <taxon>Erysipelotrichales</taxon>
        <taxon>Coprobacillaceae</taxon>
        <taxon>Sharpea</taxon>
    </lineage>
</organism>
<evidence type="ECO:0000313" key="2">
    <source>
        <dbReference type="Proteomes" id="UP000183028"/>
    </source>
</evidence>
<gene>
    <name evidence="1" type="ORF">SAMN04487834_104219</name>
</gene>